<evidence type="ECO:0000313" key="3">
    <source>
        <dbReference type="Proteomes" id="UP000182235"/>
    </source>
</evidence>
<gene>
    <name evidence="2" type="ORF">AJ78_07790</name>
</gene>
<dbReference type="EMBL" id="LGRN01000545">
    <property type="protein sequence ID" value="OJD11443.1"/>
    <property type="molecule type" value="Genomic_DNA"/>
</dbReference>
<dbReference type="Proteomes" id="UP000182235">
    <property type="component" value="Unassembled WGS sequence"/>
</dbReference>
<accession>A0A1J9PU98</accession>
<proteinExistence type="predicted"/>
<name>A0A1J9PU98_9EURO</name>
<keyword evidence="3" id="KW-1185">Reference proteome</keyword>
<sequence length="59" mass="6387">MPNANHGMRSLSSTSSDVKGGDNTSPQGEIMEIHSQVLRIIEKLGQMSAILETIETRSC</sequence>
<organism evidence="2 3">
    <name type="scientific">Emergomyces pasteurianus Ep9510</name>
    <dbReference type="NCBI Taxonomy" id="1447872"/>
    <lineage>
        <taxon>Eukaryota</taxon>
        <taxon>Fungi</taxon>
        <taxon>Dikarya</taxon>
        <taxon>Ascomycota</taxon>
        <taxon>Pezizomycotina</taxon>
        <taxon>Eurotiomycetes</taxon>
        <taxon>Eurotiomycetidae</taxon>
        <taxon>Onygenales</taxon>
        <taxon>Ajellomycetaceae</taxon>
        <taxon>Emergomyces</taxon>
    </lineage>
</organism>
<dbReference type="VEuPathDB" id="FungiDB:AJ78_07790"/>
<comment type="caution">
    <text evidence="2">The sequence shown here is derived from an EMBL/GenBank/DDBJ whole genome shotgun (WGS) entry which is preliminary data.</text>
</comment>
<reference evidence="2 3" key="1">
    <citation type="submission" date="2015-07" db="EMBL/GenBank/DDBJ databases">
        <title>Emmonsia species relationships and genome sequence.</title>
        <authorList>
            <consortium name="The Broad Institute Genomics Platform"/>
            <person name="Cuomo C.A."/>
            <person name="Munoz J.F."/>
            <person name="Imamovic A."/>
            <person name="Priest M.E."/>
            <person name="Young S."/>
            <person name="Clay O.K."/>
            <person name="McEwen J.G."/>
        </authorList>
    </citation>
    <scope>NUCLEOTIDE SEQUENCE [LARGE SCALE GENOMIC DNA]</scope>
    <source>
        <strain evidence="2 3">UAMH 9510</strain>
    </source>
</reference>
<evidence type="ECO:0000256" key="1">
    <source>
        <dbReference type="SAM" id="MobiDB-lite"/>
    </source>
</evidence>
<evidence type="ECO:0000313" key="2">
    <source>
        <dbReference type="EMBL" id="OJD11443.1"/>
    </source>
</evidence>
<dbReference type="OrthoDB" id="4188089at2759"/>
<dbReference type="AlphaFoldDB" id="A0A1J9PU98"/>
<feature type="compositionally biased region" description="Polar residues" evidence="1">
    <location>
        <begin position="10"/>
        <end position="27"/>
    </location>
</feature>
<protein>
    <submittedName>
        <fullName evidence="2">Uncharacterized protein</fullName>
    </submittedName>
</protein>
<feature type="region of interest" description="Disordered" evidence="1">
    <location>
        <begin position="1"/>
        <end position="30"/>
    </location>
</feature>